<keyword evidence="4" id="KW-0963">Cytoplasm</keyword>
<proteinExistence type="inferred from homology"/>
<keyword evidence="2 4" id="KW-0521">NADP</keyword>
<comment type="subcellular location">
    <subcellularLocation>
        <location evidence="4">Cytoplasm</location>
    </subcellularLocation>
</comment>
<evidence type="ECO:0000256" key="1">
    <source>
        <dbReference type="ARBA" id="ARBA00022650"/>
    </source>
</evidence>
<dbReference type="RefSeq" id="WP_218326674.1">
    <property type="nucleotide sequence ID" value="NZ_JAHUZB010000004.1"/>
</dbReference>
<dbReference type="InterPro" id="IPR053790">
    <property type="entry name" value="P5CR-like_CS"/>
</dbReference>
<dbReference type="InterPro" id="IPR000304">
    <property type="entry name" value="Pyrroline-COOH_reductase"/>
</dbReference>
<dbReference type="HAMAP" id="MF_01925">
    <property type="entry name" value="P5C_reductase"/>
    <property type="match status" value="1"/>
</dbReference>
<protein>
    <recommendedName>
        <fullName evidence="4 5">Pyrroline-5-carboxylate reductase</fullName>
        <shortName evidence="4">P5C reductase</shortName>
        <shortName evidence="4">P5CR</shortName>
        <ecNumber evidence="4 5">1.5.1.2</ecNumber>
    </recommendedName>
    <alternativeName>
        <fullName evidence="4">PCA reductase</fullName>
    </alternativeName>
</protein>
<feature type="domain" description="Pyrroline-5-carboxylate reductase catalytic N-terminal" evidence="7">
    <location>
        <begin position="2"/>
        <end position="98"/>
    </location>
</feature>
<evidence type="ECO:0000259" key="7">
    <source>
        <dbReference type="Pfam" id="PF03807"/>
    </source>
</evidence>
<evidence type="ECO:0000256" key="4">
    <source>
        <dbReference type="HAMAP-Rule" id="MF_01925"/>
    </source>
</evidence>
<comment type="similarity">
    <text evidence="4 6">Belongs to the pyrroline-5-carboxylate reductase family.</text>
</comment>
<keyword evidence="3 4" id="KW-0560">Oxidoreductase</keyword>
<dbReference type="PANTHER" id="PTHR11645">
    <property type="entry name" value="PYRROLINE-5-CARBOXYLATE REDUCTASE"/>
    <property type="match status" value="1"/>
</dbReference>
<evidence type="ECO:0000256" key="3">
    <source>
        <dbReference type="ARBA" id="ARBA00023002"/>
    </source>
</evidence>
<reference evidence="9 10" key="1">
    <citation type="submission" date="2021-06" db="EMBL/GenBank/DDBJ databases">
        <title>Enterococcus alishanensis sp. nov., a novel lactic acid bacterium isolated from fresh coffee beans.</title>
        <authorList>
            <person name="Chen Y.-S."/>
        </authorList>
    </citation>
    <scope>NUCLEOTIDE SEQUENCE [LARGE SCALE GENOMIC DNA]</scope>
    <source>
        <strain evidence="9 10">ALS3</strain>
    </source>
</reference>
<evidence type="ECO:0000259" key="8">
    <source>
        <dbReference type="Pfam" id="PF14748"/>
    </source>
</evidence>
<dbReference type="Pfam" id="PF03807">
    <property type="entry name" value="F420_oxidored"/>
    <property type="match status" value="1"/>
</dbReference>
<dbReference type="EC" id="1.5.1.2" evidence="4 5"/>
<gene>
    <name evidence="4 9" type="primary">proC</name>
    <name evidence="9" type="ORF">KUA55_12345</name>
</gene>
<dbReference type="PROSITE" id="PS00521">
    <property type="entry name" value="P5CR"/>
    <property type="match status" value="1"/>
</dbReference>
<evidence type="ECO:0000256" key="2">
    <source>
        <dbReference type="ARBA" id="ARBA00022857"/>
    </source>
</evidence>
<organism evidence="9 10">
    <name type="scientific">Enterococcus alishanensis</name>
    <dbReference type="NCBI Taxonomy" id="1303817"/>
    <lineage>
        <taxon>Bacteria</taxon>
        <taxon>Bacillati</taxon>
        <taxon>Bacillota</taxon>
        <taxon>Bacilli</taxon>
        <taxon>Lactobacillales</taxon>
        <taxon>Enterococcaceae</taxon>
        <taxon>Enterococcus</taxon>
    </lineage>
</organism>
<sequence>MKIGFIGAGNMARAIIEGIISQKFVSAEDVYLYNIHFEKAQNLADQLGIHAVEEVNQLVEAVDTVVLAVKPPIIESVINEIRTTILAKKSLLVSIAAGKDLATLYDYLETEQAVSIIRVMPNMNSMVGQGATAVCGNQFTSKEQVAEIIALFAAIGKAWELPEEQFSTFAAIAGSSPAFTFLYIDSLARAGVKNGLPKDLATEMATQAVLGSAETLAVSSENAWGLIDQVSSPGGTTVAGVVSLEDNRFLATVVKAVDDTIAREKEL</sequence>
<evidence type="ECO:0000313" key="10">
    <source>
        <dbReference type="Proteomes" id="UP000774130"/>
    </source>
</evidence>
<comment type="catalytic activity">
    <reaction evidence="4 6">
        <text>L-proline + NADP(+) = (S)-1-pyrroline-5-carboxylate + NADPH + 2 H(+)</text>
        <dbReference type="Rhea" id="RHEA:14109"/>
        <dbReference type="ChEBI" id="CHEBI:15378"/>
        <dbReference type="ChEBI" id="CHEBI:17388"/>
        <dbReference type="ChEBI" id="CHEBI:57783"/>
        <dbReference type="ChEBI" id="CHEBI:58349"/>
        <dbReference type="ChEBI" id="CHEBI:60039"/>
        <dbReference type="EC" id="1.5.1.2"/>
    </reaction>
</comment>
<dbReference type="InterPro" id="IPR029036">
    <property type="entry name" value="P5CR_dimer"/>
</dbReference>
<keyword evidence="10" id="KW-1185">Reference proteome</keyword>
<dbReference type="PIRSF" id="PIRSF000193">
    <property type="entry name" value="Pyrrol-5-carb_rd"/>
    <property type="match status" value="1"/>
</dbReference>
<dbReference type="Proteomes" id="UP000774130">
    <property type="component" value="Unassembled WGS sequence"/>
</dbReference>
<keyword evidence="4 6" id="KW-0028">Amino-acid biosynthesis</keyword>
<dbReference type="GO" id="GO:0004735">
    <property type="term" value="F:pyrroline-5-carboxylate reductase activity"/>
    <property type="evidence" value="ECO:0007669"/>
    <property type="project" value="UniProtKB-EC"/>
</dbReference>
<name>A0ABS6TEW4_9ENTE</name>
<dbReference type="NCBIfam" id="TIGR00112">
    <property type="entry name" value="proC"/>
    <property type="match status" value="1"/>
</dbReference>
<evidence type="ECO:0000313" key="9">
    <source>
        <dbReference type="EMBL" id="MBV7391474.1"/>
    </source>
</evidence>
<comment type="pathway">
    <text evidence="4 6">Amino-acid biosynthesis; L-proline biosynthesis; L-proline from L-glutamate 5-semialdehyde: step 1/1.</text>
</comment>
<comment type="catalytic activity">
    <reaction evidence="4">
        <text>L-proline + NAD(+) = (S)-1-pyrroline-5-carboxylate + NADH + 2 H(+)</text>
        <dbReference type="Rhea" id="RHEA:14105"/>
        <dbReference type="ChEBI" id="CHEBI:15378"/>
        <dbReference type="ChEBI" id="CHEBI:17388"/>
        <dbReference type="ChEBI" id="CHEBI:57540"/>
        <dbReference type="ChEBI" id="CHEBI:57945"/>
        <dbReference type="ChEBI" id="CHEBI:60039"/>
        <dbReference type="EC" id="1.5.1.2"/>
    </reaction>
</comment>
<dbReference type="InterPro" id="IPR028939">
    <property type="entry name" value="P5C_Rdtase_cat_N"/>
</dbReference>
<accession>A0ABS6TEW4</accession>
<dbReference type="PANTHER" id="PTHR11645:SF0">
    <property type="entry name" value="PYRROLINE-5-CARBOXYLATE REDUCTASE 3"/>
    <property type="match status" value="1"/>
</dbReference>
<keyword evidence="1 4" id="KW-0641">Proline biosynthesis</keyword>
<evidence type="ECO:0000256" key="5">
    <source>
        <dbReference type="NCBIfam" id="TIGR00112"/>
    </source>
</evidence>
<dbReference type="Pfam" id="PF14748">
    <property type="entry name" value="P5CR_dimer"/>
    <property type="match status" value="1"/>
</dbReference>
<evidence type="ECO:0000256" key="6">
    <source>
        <dbReference type="RuleBase" id="RU003903"/>
    </source>
</evidence>
<comment type="function">
    <text evidence="4">Catalyzes the reduction of 1-pyrroline-5-carboxylate (PCA) to L-proline.</text>
</comment>
<comment type="caution">
    <text evidence="9">The sequence shown here is derived from an EMBL/GenBank/DDBJ whole genome shotgun (WGS) entry which is preliminary data.</text>
</comment>
<feature type="domain" description="Pyrroline-5-carboxylate reductase dimerisation" evidence="8">
    <location>
        <begin position="163"/>
        <end position="267"/>
    </location>
</feature>
<dbReference type="EMBL" id="JAHUZB010000004">
    <property type="protein sequence ID" value="MBV7391474.1"/>
    <property type="molecule type" value="Genomic_DNA"/>
</dbReference>